<evidence type="ECO:0000313" key="2">
    <source>
        <dbReference type="Proteomes" id="UP000574390"/>
    </source>
</evidence>
<sequence length="133" mass="15524">MSHQKCQGAKVRARCSLREALCHAVECTLKLAAMSTDGLKRASTAADKESRFKLIVERNPLVRELLKKVRREILQLRMQQNRQRASVEARFPSEMPKPEFLDTESITQQIRGYLEAMLCCRLRQHMRMEHSKR</sequence>
<reference evidence="1 2" key="1">
    <citation type="submission" date="2020-04" db="EMBL/GenBank/DDBJ databases">
        <title>Perkinsus olseni comparative genomics.</title>
        <authorList>
            <person name="Bogema D.R."/>
        </authorList>
    </citation>
    <scope>NUCLEOTIDE SEQUENCE [LARGE SCALE GENOMIC DNA]</scope>
    <source>
        <strain evidence="1">ATCC PRA-205</strain>
    </source>
</reference>
<feature type="non-terminal residue" evidence="1">
    <location>
        <position position="1"/>
    </location>
</feature>
<dbReference type="EMBL" id="JABANM010012754">
    <property type="protein sequence ID" value="KAF4735483.1"/>
    <property type="molecule type" value="Genomic_DNA"/>
</dbReference>
<dbReference type="AlphaFoldDB" id="A0A7J6SRR5"/>
<gene>
    <name evidence="1" type="ORF">FOZ62_001874</name>
</gene>
<organism evidence="1 2">
    <name type="scientific">Perkinsus olseni</name>
    <name type="common">Perkinsus atlanticus</name>
    <dbReference type="NCBI Taxonomy" id="32597"/>
    <lineage>
        <taxon>Eukaryota</taxon>
        <taxon>Sar</taxon>
        <taxon>Alveolata</taxon>
        <taxon>Perkinsozoa</taxon>
        <taxon>Perkinsea</taxon>
        <taxon>Perkinsida</taxon>
        <taxon>Perkinsidae</taxon>
        <taxon>Perkinsus</taxon>
    </lineage>
</organism>
<proteinExistence type="predicted"/>
<dbReference type="Proteomes" id="UP000574390">
    <property type="component" value="Unassembled WGS sequence"/>
</dbReference>
<accession>A0A7J6SRR5</accession>
<comment type="caution">
    <text evidence="1">The sequence shown here is derived from an EMBL/GenBank/DDBJ whole genome shotgun (WGS) entry which is preliminary data.</text>
</comment>
<protein>
    <submittedName>
        <fullName evidence="1">Uncharacterized protein</fullName>
    </submittedName>
</protein>
<evidence type="ECO:0000313" key="1">
    <source>
        <dbReference type="EMBL" id="KAF4735483.1"/>
    </source>
</evidence>
<name>A0A7J6SRR5_PEROL</name>